<dbReference type="Pfam" id="PF19570">
    <property type="entry name" value="DUF6088"/>
    <property type="match status" value="1"/>
</dbReference>
<dbReference type="EMBL" id="FLUQ01000001">
    <property type="protein sequence ID" value="SBW01121.1"/>
    <property type="molecule type" value="Genomic_DNA"/>
</dbReference>
<accession>A0A212JNZ7</accession>
<gene>
    <name evidence="1" type="ORF">KL86DPRO_11902</name>
</gene>
<name>A0A212JNZ7_9DELT</name>
<dbReference type="AlphaFoldDB" id="A0A212JNZ7"/>
<reference evidence="1" key="1">
    <citation type="submission" date="2016-04" db="EMBL/GenBank/DDBJ databases">
        <authorList>
            <person name="Evans L.H."/>
            <person name="Alamgir A."/>
            <person name="Owens N."/>
            <person name="Weber N.D."/>
            <person name="Virtaneva K."/>
            <person name="Barbian K."/>
            <person name="Babar A."/>
            <person name="Rosenke K."/>
        </authorList>
    </citation>
    <scope>NUCLEOTIDE SEQUENCE</scope>
    <source>
        <strain evidence="1">86</strain>
    </source>
</reference>
<sequence>MSSLAQHILTKANQLPEGGVFSPKEFLHLGSREAVDQTFTRLVKEKKLLRVGRGLYTLPLQGRFGTRPPSPELLLAALTEKTGETVVSHGAAAANRLGLTTQVPVREVFLTSGRSRTLRLGSRVLEIKHAPPWQLLLGESSGGVLLRALAWLGPEQAEELMQQVHEMIPAKEWEAVAAVRSELPSWLAKTVSQMGQHA</sequence>
<protein>
    <recommendedName>
        <fullName evidence="2">Transcriptional regulator, AbiEi antitoxin, Type IV TA system</fullName>
    </recommendedName>
</protein>
<organism evidence="1">
    <name type="scientific">uncultured delta proteobacterium</name>
    <dbReference type="NCBI Taxonomy" id="34034"/>
    <lineage>
        <taxon>Bacteria</taxon>
        <taxon>Deltaproteobacteria</taxon>
        <taxon>environmental samples</taxon>
    </lineage>
</organism>
<dbReference type="InterPro" id="IPR045738">
    <property type="entry name" value="DUF6088"/>
</dbReference>
<proteinExistence type="predicted"/>
<evidence type="ECO:0000313" key="1">
    <source>
        <dbReference type="EMBL" id="SBW01121.1"/>
    </source>
</evidence>
<evidence type="ECO:0008006" key="2">
    <source>
        <dbReference type="Google" id="ProtNLM"/>
    </source>
</evidence>